<organism evidence="4 6">
    <name type="scientific">Streptococcus chenjunshii</name>
    <dbReference type="NCBI Taxonomy" id="2173853"/>
    <lineage>
        <taxon>Bacteria</taxon>
        <taxon>Bacillati</taxon>
        <taxon>Bacillota</taxon>
        <taxon>Bacilli</taxon>
        <taxon>Lactobacillales</taxon>
        <taxon>Streptococcaceae</taxon>
        <taxon>Streptococcus</taxon>
    </lineage>
</organism>
<reference evidence="5" key="3">
    <citation type="submission" date="2018-08" db="EMBL/GenBank/DDBJ databases">
        <title>Streptococcus chenjunshii sp. nov., isolated from stools sample of the Tibetan antelope in the Qinghai-Tibet plateau, China.</title>
        <authorList>
            <person name="Tian Z."/>
        </authorList>
    </citation>
    <scope>NUCLEOTIDE SEQUENCE [LARGE SCALE GENOMIC DNA]</scope>
    <source>
        <strain evidence="5">Z15</strain>
    </source>
</reference>
<dbReference type="RefSeq" id="WP_116877081.1">
    <property type="nucleotide sequence ID" value="NZ_CP031733.1"/>
</dbReference>
<dbReference type="EMBL" id="QVQZ01000001">
    <property type="protein sequence ID" value="RFU53985.1"/>
    <property type="molecule type" value="Genomic_DNA"/>
</dbReference>
<name>A0A372KNX2_9STRE</name>
<feature type="domain" description="DUF1858" evidence="1">
    <location>
        <begin position="5"/>
        <end position="62"/>
    </location>
</feature>
<evidence type="ECO:0000313" key="4">
    <source>
        <dbReference type="EMBL" id="RFU53985.1"/>
    </source>
</evidence>
<reference evidence="2" key="4">
    <citation type="journal article" date="2019" name="Int. J. Syst. Evol. Microbiol.">
        <title>Streptococcus chenjunshii sp. nov. isolated from feces of Tibetan antelopes.</title>
        <authorList>
            <person name="Tian Z."/>
            <person name="Lu S."/>
            <person name="Jin D."/>
            <person name="Yang J."/>
            <person name="Pu J."/>
            <person name="Lai X.H."/>
            <person name="Bai X.N."/>
            <person name="Wu X.M."/>
            <person name="Li J."/>
            <person name="Wang S."/>
            <person name="Xu J."/>
        </authorList>
    </citation>
    <scope>NUCLEOTIDE SEQUENCE</scope>
    <source>
        <strain evidence="2">Z15</strain>
    </source>
</reference>
<reference evidence="3 7" key="1">
    <citation type="submission" date="2018-08" db="EMBL/GenBank/DDBJ databases">
        <title>Draft genome of Streptococcus sp .nov. Z2.</title>
        <authorList>
            <person name="Tian Z."/>
        </authorList>
    </citation>
    <scope>NUCLEOTIDE SEQUENCE [LARGE SCALE GENOMIC DNA]</scope>
    <source>
        <strain evidence="3 7">Z2</strain>
    </source>
</reference>
<dbReference type="Proteomes" id="UP000264056">
    <property type="component" value="Unassembled WGS sequence"/>
</dbReference>
<dbReference type="EMBL" id="QVQY01000003">
    <property type="protein sequence ID" value="RFU51664.1"/>
    <property type="molecule type" value="Genomic_DNA"/>
</dbReference>
<accession>A0A346NCJ8</accession>
<dbReference type="InterPro" id="IPR015077">
    <property type="entry name" value="DUF1858"/>
</dbReference>
<protein>
    <submittedName>
        <fullName evidence="4">DUF1858 domain-containing protein</fullName>
    </submittedName>
</protein>
<dbReference type="InterPro" id="IPR038062">
    <property type="entry name" value="ScdA-like_N_sf"/>
</dbReference>
<dbReference type="SUPFAM" id="SSF140683">
    <property type="entry name" value="SP0561-like"/>
    <property type="match status" value="1"/>
</dbReference>
<dbReference type="Gene3D" id="1.10.3910.10">
    <property type="entry name" value="SP0561-like"/>
    <property type="match status" value="1"/>
</dbReference>
<evidence type="ECO:0000313" key="3">
    <source>
        <dbReference type="EMBL" id="RFU51664.1"/>
    </source>
</evidence>
<accession>A0A372KNX2</accession>
<dbReference type="KEGG" id="schj:DDV21_006430"/>
<evidence type="ECO:0000313" key="5">
    <source>
        <dbReference type="Proteomes" id="UP000246115"/>
    </source>
</evidence>
<evidence type="ECO:0000313" key="2">
    <source>
        <dbReference type="EMBL" id="AXQ78743.1"/>
    </source>
</evidence>
<reference evidence="4 6" key="2">
    <citation type="submission" date="2018-08" db="EMBL/GenBank/DDBJ databases">
        <title>Draft genome of Streptococcus sp. nov. Z1.</title>
        <authorList>
            <person name="Tian Z."/>
        </authorList>
    </citation>
    <scope>NUCLEOTIDE SEQUENCE [LARGE SCALE GENOMIC DNA]</scope>
    <source>
        <strain evidence="4">Z1</strain>
        <strain evidence="6">Z1(2018)</strain>
    </source>
</reference>
<gene>
    <name evidence="2" type="ORF">DDV21_006430</name>
    <name evidence="3" type="ORF">DDV22_02110</name>
    <name evidence="4" type="ORF">DDV23_00170</name>
</gene>
<dbReference type="OrthoDB" id="411397at2"/>
<dbReference type="Proteomes" id="UP000246115">
    <property type="component" value="Chromosome"/>
</dbReference>
<evidence type="ECO:0000259" key="1">
    <source>
        <dbReference type="Pfam" id="PF08984"/>
    </source>
</evidence>
<dbReference type="AlphaFoldDB" id="A0A372KNX2"/>
<keyword evidence="7" id="KW-1185">Reference proteome</keyword>
<sequence length="77" mass="8575">MNNTIDLRKPVAETIQEHPEVKDILIDLGFKPLANPLMLKTLGKATSLKNGSKLTKIPLDQIKKTLEFNGYDVIGED</sequence>
<dbReference type="EMBL" id="CP031733">
    <property type="protein sequence ID" value="AXQ78743.1"/>
    <property type="molecule type" value="Genomic_DNA"/>
</dbReference>
<dbReference type="Pfam" id="PF08984">
    <property type="entry name" value="DUF1858"/>
    <property type="match status" value="1"/>
</dbReference>
<dbReference type="Proteomes" id="UP000262901">
    <property type="component" value="Unassembled WGS sequence"/>
</dbReference>
<proteinExistence type="predicted"/>
<evidence type="ECO:0000313" key="7">
    <source>
        <dbReference type="Proteomes" id="UP000264056"/>
    </source>
</evidence>
<evidence type="ECO:0000313" key="6">
    <source>
        <dbReference type="Proteomes" id="UP000262901"/>
    </source>
</evidence>